<dbReference type="EMBL" id="MFAE01000015">
    <property type="protein sequence ID" value="OGD66700.1"/>
    <property type="molecule type" value="Genomic_DNA"/>
</dbReference>
<proteinExistence type="predicted"/>
<dbReference type="Gene3D" id="2.60.120.260">
    <property type="entry name" value="Galactose-binding domain-like"/>
    <property type="match status" value="1"/>
</dbReference>
<comment type="caution">
    <text evidence="1">The sequence shown here is derived from an EMBL/GenBank/DDBJ whole genome shotgun (WGS) entry which is preliminary data.</text>
</comment>
<accession>A0A1F5EHC9</accession>
<dbReference type="InterPro" id="IPR023833">
    <property type="entry name" value="Signal_pept_SipW-depend-type"/>
</dbReference>
<dbReference type="AlphaFoldDB" id="A0A1F5EHC9"/>
<evidence type="ECO:0000313" key="1">
    <source>
        <dbReference type="EMBL" id="OGD66700.1"/>
    </source>
</evidence>
<protein>
    <submittedName>
        <fullName evidence="1">Uncharacterized protein</fullName>
    </submittedName>
</protein>
<reference evidence="1 2" key="1">
    <citation type="journal article" date="2016" name="Nat. Commun.">
        <title>Thousands of microbial genomes shed light on interconnected biogeochemical processes in an aquifer system.</title>
        <authorList>
            <person name="Anantharaman K."/>
            <person name="Brown C.T."/>
            <person name="Hug L.A."/>
            <person name="Sharon I."/>
            <person name="Castelle C.J."/>
            <person name="Probst A.J."/>
            <person name="Thomas B.C."/>
            <person name="Singh A."/>
            <person name="Wilkins M.J."/>
            <person name="Karaoz U."/>
            <person name="Brodie E.L."/>
            <person name="Williams K.H."/>
            <person name="Hubbard S.S."/>
            <person name="Banfield J.F."/>
        </authorList>
    </citation>
    <scope>NUCLEOTIDE SEQUENCE [LARGE SCALE GENOMIC DNA]</scope>
</reference>
<gene>
    <name evidence="1" type="ORF">A2442_00235</name>
</gene>
<dbReference type="Pfam" id="PF12389">
    <property type="entry name" value="Peptidase_M73"/>
    <property type="match status" value="1"/>
</dbReference>
<dbReference type="NCBIfam" id="TIGR04088">
    <property type="entry name" value="cognate_SipW"/>
    <property type="match status" value="1"/>
</dbReference>
<organism evidence="1 2">
    <name type="scientific">Candidatus Campbellbacteria bacterium RIFOXYC2_FULL_35_25</name>
    <dbReference type="NCBI Taxonomy" id="1797582"/>
    <lineage>
        <taxon>Bacteria</taxon>
        <taxon>Candidatus Campbelliibacteriota</taxon>
    </lineage>
</organism>
<dbReference type="STRING" id="1797582.A2442_00235"/>
<name>A0A1F5EHC9_9BACT</name>
<evidence type="ECO:0000313" key="2">
    <source>
        <dbReference type="Proteomes" id="UP000179003"/>
    </source>
</evidence>
<sequence length="435" mass="46654">MKKIIISLSTIVLVAAVVIGGTFAFYNDTETSAGNIFVAGSIDLKVDHLAQTYNGDDCETCSLRLYSGQGETNVINGVNTVLTEFPFPAVLVTPTSITNQYWATHPTAEWIWSSPATLVGDDGSNGDVTYTFERNFDWWGTAVSVNLQMDVAADNQYEIYLNSTLIASGLGSAEYTSLDSVAQSAFLNEVQTGQNTLTFVVTNLVNSSGNNTPLNNPGGLLYYLDVQRDSEDCNANSDFQQACRLWTEKDLGEGDTFFSFGDIKPSDWGTNLISLHVNSNNAFVCLLTNNLVDDEHNVVDPELEAGDTTVTGVPNGELSDEIEFFIWGETDGDGAYQNGESILVDAGTPMSQIGTLIEELSLSPSTPGFIGLAWCAGGQTGPSTSSPTTGLSCDGAGMSNIAQTDSLSSDLVAYAEQQRNNDDFTCENVNLEEED</sequence>
<dbReference type="InterPro" id="IPR022121">
    <property type="entry name" value="Peptidase_M73_camelysin"/>
</dbReference>
<dbReference type="Proteomes" id="UP000179003">
    <property type="component" value="Unassembled WGS sequence"/>
</dbReference>